<sequence length="36" mass="4248">MREQWNTKTTISKIINLRCDFVVNASCKCMQNKKNT</sequence>
<keyword evidence="2" id="KW-1185">Reference proteome</keyword>
<gene>
    <name evidence="1" type="ORF">YSP2_43</name>
</gene>
<evidence type="ECO:0000313" key="1">
    <source>
        <dbReference type="EMBL" id="ATW57797.1"/>
    </source>
</evidence>
<name>A0A2H4P6I8_9CAUD</name>
<accession>A0A2H4P6I8</accession>
<protein>
    <submittedName>
        <fullName evidence="1">Uncharacterized protein</fullName>
    </submittedName>
</protein>
<dbReference type="EMBL" id="MG241338">
    <property type="protein sequence ID" value="ATW57797.1"/>
    <property type="molecule type" value="Genomic_DNA"/>
</dbReference>
<organism evidence="1 2">
    <name type="scientific">Salmonella phage YSP2</name>
    <dbReference type="NCBI Taxonomy" id="2053686"/>
    <lineage>
        <taxon>Viruses</taxon>
        <taxon>Duplodnaviria</taxon>
        <taxon>Heunggongvirae</taxon>
        <taxon>Uroviricota</taxon>
        <taxon>Caudoviricetes</taxon>
        <taxon>Drexlerviridae</taxon>
        <taxon>Tempevirinae</taxon>
        <taxon>Tlsvirus</taxon>
        <taxon>Tlsvirus YSP2</taxon>
    </lineage>
</organism>
<dbReference type="Proteomes" id="UP000240211">
    <property type="component" value="Segment"/>
</dbReference>
<proteinExistence type="predicted"/>
<reference evidence="2" key="1">
    <citation type="submission" date="2017-10" db="EMBL/GenBank/DDBJ databases">
        <authorList>
            <person name="Tie K."/>
            <person name="Feng X."/>
            <person name="Yuan Y."/>
        </authorList>
    </citation>
    <scope>NUCLEOTIDE SEQUENCE [LARGE SCALE GENOMIC DNA]</scope>
</reference>
<evidence type="ECO:0000313" key="2">
    <source>
        <dbReference type="Proteomes" id="UP000240211"/>
    </source>
</evidence>